<dbReference type="AlphaFoldDB" id="A0A6V7SZT1"/>
<organism evidence="2 3">
    <name type="scientific">Plasmodium vinckei lentum</name>
    <dbReference type="NCBI Taxonomy" id="138297"/>
    <lineage>
        <taxon>Eukaryota</taxon>
        <taxon>Sar</taxon>
        <taxon>Alveolata</taxon>
        <taxon>Apicomplexa</taxon>
        <taxon>Aconoidasida</taxon>
        <taxon>Haemosporida</taxon>
        <taxon>Plasmodiidae</taxon>
        <taxon>Plasmodium</taxon>
        <taxon>Plasmodium (Vinckeia)</taxon>
    </lineage>
</organism>
<name>A0A6V7SZT1_PLAVN</name>
<evidence type="ECO:0000259" key="1">
    <source>
        <dbReference type="Pfam" id="PF18995"/>
    </source>
</evidence>
<dbReference type="PANTHER" id="PTHR38924:SF2">
    <property type="entry name" value="CHROMOSOME UNDETERMINED SCAFFOLD_10, WHOLE GENOME SHOTGUN SEQUENCE"/>
    <property type="match status" value="1"/>
</dbReference>
<dbReference type="EMBL" id="LR865376">
    <property type="protein sequence ID" value="CAD2105460.1"/>
    <property type="molecule type" value="Genomic_DNA"/>
</dbReference>
<protein>
    <submittedName>
        <fullName evidence="2">Asparagine/aspartate rich protein, putative</fullName>
    </submittedName>
</protein>
<accession>A0A6V7SZT1</accession>
<dbReference type="InterPro" id="IPR044046">
    <property type="entry name" value="E3_ligase_UBR-like_C"/>
</dbReference>
<dbReference type="Pfam" id="PF18995">
    <property type="entry name" value="PRT6_C"/>
    <property type="match status" value="1"/>
</dbReference>
<dbReference type="VEuPathDB" id="PlasmoDB:PVLDE_1404910"/>
<proteinExistence type="predicted"/>
<dbReference type="Proteomes" id="UP000515308">
    <property type="component" value="Chromosome PVLDE_14"/>
</dbReference>
<feature type="domain" description="E3 ubiquitin-protein ligase UBR-like C-terminal" evidence="1">
    <location>
        <begin position="38"/>
        <end position="155"/>
    </location>
</feature>
<gene>
    <name evidence="2" type="ORF">PVLDE_1404910</name>
</gene>
<dbReference type="PANTHER" id="PTHR38924">
    <property type="entry name" value="ASPARAGINE AND ASPARTATE RICH PROTEIN 1"/>
    <property type="match status" value="1"/>
</dbReference>
<sequence>MYQIYKYLKIDASPIALHDFYENLEQFISSNSIFQPSQNYFTLIKKNFKRKCVSCNKSPKKILICLYCGSTICLHESDEATGPLSQTISKCIYHTTICGGDQCLYLCLNTSSILFTSENRFEFMSGPYVDKNGDIDPHLKRGKNLYLSQHKLNQIFDVIVNSTADVEIYKHTLKAE</sequence>
<evidence type="ECO:0000313" key="3">
    <source>
        <dbReference type="Proteomes" id="UP000515308"/>
    </source>
</evidence>
<reference evidence="2 3" key="1">
    <citation type="submission" date="2020-08" db="EMBL/GenBank/DDBJ databases">
        <authorList>
            <person name="Ramaprasad A."/>
        </authorList>
    </citation>
    <scope>NUCLEOTIDE SEQUENCE [LARGE SCALE GENOMIC DNA]</scope>
</reference>
<evidence type="ECO:0000313" key="2">
    <source>
        <dbReference type="EMBL" id="CAD2105460.1"/>
    </source>
</evidence>